<proteinExistence type="predicted"/>
<dbReference type="Pfam" id="PF07924">
    <property type="entry name" value="NuiA"/>
    <property type="match status" value="1"/>
</dbReference>
<sequence>MSVQQQLEAASKGLLMMSESDYPFQYVHADATVVTNTLLQQWSGQQADAPVQQVTVEYLFRNMVKAEPGSSREEEAATFRQLITVLKQELQEVTVYRIGQVQVDVFIVGISREGKIEGLQTRLIET</sequence>
<dbReference type="EMBL" id="FTOR01000003">
    <property type="protein sequence ID" value="SIT07217.1"/>
    <property type="molecule type" value="Genomic_DNA"/>
</dbReference>
<dbReference type="Gene3D" id="3.40.1460.10">
    <property type="entry name" value="Nuclease A inhibitor-like"/>
    <property type="match status" value="1"/>
</dbReference>
<reference evidence="2" key="1">
    <citation type="submission" date="2017-01" db="EMBL/GenBank/DDBJ databases">
        <authorList>
            <person name="Varghese N."/>
            <person name="Submissions S."/>
        </authorList>
    </citation>
    <scope>NUCLEOTIDE SEQUENCE [LARGE SCALE GENOMIC DNA]</scope>
    <source>
        <strain evidence="2">DSM 21054</strain>
    </source>
</reference>
<dbReference type="InterPro" id="IPR012489">
    <property type="entry name" value="NucleaseA_inhib-like"/>
</dbReference>
<evidence type="ECO:0000313" key="2">
    <source>
        <dbReference type="Proteomes" id="UP000186917"/>
    </source>
</evidence>
<dbReference type="RefSeq" id="WP_076379115.1">
    <property type="nucleotide sequence ID" value="NZ_AP017422.1"/>
</dbReference>
<dbReference type="KEGG" id="fln:FLA_3996"/>
<keyword evidence="2" id="KW-1185">Reference proteome</keyword>
<name>A0A173MK38_9BACT</name>
<evidence type="ECO:0000313" key="1">
    <source>
        <dbReference type="EMBL" id="SIT07217.1"/>
    </source>
</evidence>
<dbReference type="InterPro" id="IPR036587">
    <property type="entry name" value="NucleaseA_inhib-like_sf"/>
</dbReference>
<dbReference type="SUPFAM" id="SSF82602">
    <property type="entry name" value="Nuclease A inhibitor (NuiA)"/>
    <property type="match status" value="1"/>
</dbReference>
<dbReference type="OrthoDB" id="852327at2"/>
<accession>A0A173MK38</accession>
<gene>
    <name evidence="1" type="ORF">SAMN05421788_103308</name>
</gene>
<dbReference type="AlphaFoldDB" id="A0A173MK38"/>
<organism evidence="1 2">
    <name type="scientific">Filimonas lacunae</name>
    <dbReference type="NCBI Taxonomy" id="477680"/>
    <lineage>
        <taxon>Bacteria</taxon>
        <taxon>Pseudomonadati</taxon>
        <taxon>Bacteroidota</taxon>
        <taxon>Chitinophagia</taxon>
        <taxon>Chitinophagales</taxon>
        <taxon>Chitinophagaceae</taxon>
        <taxon>Filimonas</taxon>
    </lineage>
</organism>
<protein>
    <submittedName>
        <fullName evidence="1">Nuclease A inhibitor-like protein</fullName>
    </submittedName>
</protein>
<dbReference type="Proteomes" id="UP000186917">
    <property type="component" value="Unassembled WGS sequence"/>
</dbReference>